<dbReference type="AlphaFoldDB" id="U9T6K0"/>
<reference evidence="2" key="1">
    <citation type="submission" date="2013-07" db="EMBL/GenBank/DDBJ databases">
        <title>The genome of an arbuscular mycorrhizal fungus provides insights into the evolution of the oldest plant symbiosis.</title>
        <authorList>
            <consortium name="DOE Joint Genome Institute"/>
            <person name="Tisserant E."/>
            <person name="Malbreil M."/>
            <person name="Kuo A."/>
            <person name="Kohler A."/>
            <person name="Symeonidi A."/>
            <person name="Balestrini R."/>
            <person name="Charron P."/>
            <person name="Duensing N."/>
            <person name="Frei-dit-Frey N."/>
            <person name="Gianinazzi-Pearson V."/>
            <person name="Gilbert B."/>
            <person name="Handa Y."/>
            <person name="Hijri M."/>
            <person name="Kaul R."/>
            <person name="Kawaguchi M."/>
            <person name="Krajinski F."/>
            <person name="Lammers P."/>
            <person name="Lapierre D."/>
            <person name="Masclaux F.G."/>
            <person name="Murat C."/>
            <person name="Morin E."/>
            <person name="Ndikumana S."/>
            <person name="Pagni M."/>
            <person name="Petitpierre D."/>
            <person name="Requena N."/>
            <person name="Rosikiewicz P."/>
            <person name="Riley R."/>
            <person name="Saito K."/>
            <person name="San Clemente H."/>
            <person name="Shapiro H."/>
            <person name="van Tuinen D."/>
            <person name="Becard G."/>
            <person name="Bonfante P."/>
            <person name="Paszkowski U."/>
            <person name="Shachar-Hill Y."/>
            <person name="Young J.P."/>
            <person name="Sanders I.R."/>
            <person name="Henrissat B."/>
            <person name="Rensing S.A."/>
            <person name="Grigoriev I.V."/>
            <person name="Corradi N."/>
            <person name="Roux C."/>
            <person name="Martin F."/>
        </authorList>
    </citation>
    <scope>NUCLEOTIDE SEQUENCE</scope>
    <source>
        <strain evidence="2">DAOM 197198</strain>
    </source>
</reference>
<dbReference type="EMBL" id="KI294818">
    <property type="protein sequence ID" value="ESA03770.1"/>
    <property type="molecule type" value="Genomic_DNA"/>
</dbReference>
<dbReference type="VEuPathDB" id="FungiDB:RhiirFUN_013183"/>
<accession>U9T6K0</accession>
<gene>
    <name evidence="2" type="ORF">GLOINDRAFT_5257</name>
</gene>
<dbReference type="HOGENOM" id="CLU_1619932_0_0_1"/>
<protein>
    <submittedName>
        <fullName evidence="2">Uncharacterized protein</fullName>
    </submittedName>
</protein>
<feature type="region of interest" description="Disordered" evidence="1">
    <location>
        <begin position="67"/>
        <end position="95"/>
    </location>
</feature>
<sequence>MPELSGPPITQYFYVYTAAYFTYDFVTYSHIIQKNSAAAVIKQGSGNSCQQANEDNAEYETLGLIDNDNSNGSVIDNEDDEVWDDGDEDDSDDDHDILGGSSSYILLRLFTQRLPNISEQAKNGLFDIFTESSAFGVREHNALLDALADPVNGLSLFEYDQLYY</sequence>
<proteinExistence type="predicted"/>
<evidence type="ECO:0000256" key="1">
    <source>
        <dbReference type="SAM" id="MobiDB-lite"/>
    </source>
</evidence>
<name>U9T6K0_RHIID</name>
<feature type="compositionally biased region" description="Acidic residues" evidence="1">
    <location>
        <begin position="76"/>
        <end position="95"/>
    </location>
</feature>
<organism evidence="2">
    <name type="scientific">Rhizophagus irregularis (strain DAOM 181602 / DAOM 197198 / MUCL 43194)</name>
    <name type="common">Arbuscular mycorrhizal fungus</name>
    <name type="synonym">Glomus intraradices</name>
    <dbReference type="NCBI Taxonomy" id="747089"/>
    <lineage>
        <taxon>Eukaryota</taxon>
        <taxon>Fungi</taxon>
        <taxon>Fungi incertae sedis</taxon>
        <taxon>Mucoromycota</taxon>
        <taxon>Glomeromycotina</taxon>
        <taxon>Glomeromycetes</taxon>
        <taxon>Glomerales</taxon>
        <taxon>Glomeraceae</taxon>
        <taxon>Rhizophagus</taxon>
    </lineage>
</organism>
<evidence type="ECO:0000313" key="2">
    <source>
        <dbReference type="EMBL" id="ESA03770.1"/>
    </source>
</evidence>